<feature type="signal peptide" evidence="3">
    <location>
        <begin position="1"/>
        <end position="21"/>
    </location>
</feature>
<dbReference type="GO" id="GO:0009897">
    <property type="term" value="C:external side of plasma membrane"/>
    <property type="evidence" value="ECO:0007669"/>
    <property type="project" value="TreeGrafter"/>
</dbReference>
<feature type="chain" id="PRO_5035895094" description="Ig-like domain-containing protein" evidence="3">
    <location>
        <begin position="22"/>
        <end position="294"/>
    </location>
</feature>
<feature type="region of interest" description="Disordered" evidence="1">
    <location>
        <begin position="265"/>
        <end position="294"/>
    </location>
</feature>
<dbReference type="InterPro" id="IPR042842">
    <property type="entry name" value="CD226"/>
</dbReference>
<evidence type="ECO:0000313" key="4">
    <source>
        <dbReference type="EMBL" id="KAF7706386.1"/>
    </source>
</evidence>
<evidence type="ECO:0000256" key="1">
    <source>
        <dbReference type="SAM" id="MobiDB-lite"/>
    </source>
</evidence>
<keyword evidence="3" id="KW-0732">Signal</keyword>
<accession>A0A8T0BLP8</accession>
<proteinExistence type="predicted"/>
<organism evidence="4 5">
    <name type="scientific">Silurus meridionalis</name>
    <name type="common">Southern catfish</name>
    <name type="synonym">Silurus soldatovi meridionalis</name>
    <dbReference type="NCBI Taxonomy" id="175797"/>
    <lineage>
        <taxon>Eukaryota</taxon>
        <taxon>Metazoa</taxon>
        <taxon>Chordata</taxon>
        <taxon>Craniata</taxon>
        <taxon>Vertebrata</taxon>
        <taxon>Euteleostomi</taxon>
        <taxon>Actinopterygii</taxon>
        <taxon>Neopterygii</taxon>
        <taxon>Teleostei</taxon>
        <taxon>Ostariophysi</taxon>
        <taxon>Siluriformes</taxon>
        <taxon>Siluridae</taxon>
        <taxon>Silurus</taxon>
    </lineage>
</organism>
<feature type="compositionally biased region" description="Low complexity" evidence="1">
    <location>
        <begin position="280"/>
        <end position="294"/>
    </location>
</feature>
<dbReference type="PANTHER" id="PTHR47011">
    <property type="entry name" value="CD226 ANTIGEN"/>
    <property type="match status" value="1"/>
</dbReference>
<dbReference type="InterPro" id="IPR013783">
    <property type="entry name" value="Ig-like_fold"/>
</dbReference>
<dbReference type="PANTHER" id="PTHR47011:SF1">
    <property type="entry name" value="CD226 ANTIGEN"/>
    <property type="match status" value="1"/>
</dbReference>
<protein>
    <recommendedName>
        <fullName evidence="6">Ig-like domain-containing protein</fullName>
    </recommendedName>
</protein>
<keyword evidence="2" id="KW-0472">Membrane</keyword>
<dbReference type="Proteomes" id="UP000606274">
    <property type="component" value="Unassembled WGS sequence"/>
</dbReference>
<dbReference type="GO" id="GO:0002891">
    <property type="term" value="P:positive regulation of immunoglobulin mediated immune response"/>
    <property type="evidence" value="ECO:0007669"/>
    <property type="project" value="TreeGrafter"/>
</dbReference>
<evidence type="ECO:0008006" key="6">
    <source>
        <dbReference type="Google" id="ProtNLM"/>
    </source>
</evidence>
<sequence>MIKSSLCVFFIVSFLHTGISNSRISISLSQEGDNIILTCVLYGNESLTQINWEMVQGSIYTKLGIFHPTQGIHIFSEHFGKIKIQGKHKPLALSDLSFQKAAINESGQICCQFITFPSGILKQCTDISDAAIKSVLKSQEAEPHEAGRKQGLFGQFGALAVGCILSVSFLTISIYIFQRCFCRRRQVLEIQHMYTDPSTFTEMYTEEAHEVPPSTSGFDPSKLYAKIKEDLYYGRLWKAYQGRTRVSTQGCLVGSRQIYYRLGENPLRKKDQENTPNIPDTMDTMTRSSSDSSN</sequence>
<keyword evidence="5" id="KW-1185">Reference proteome</keyword>
<evidence type="ECO:0000256" key="3">
    <source>
        <dbReference type="SAM" id="SignalP"/>
    </source>
</evidence>
<dbReference type="GO" id="GO:0002729">
    <property type="term" value="P:positive regulation of natural killer cell cytokine production"/>
    <property type="evidence" value="ECO:0007669"/>
    <property type="project" value="InterPro"/>
</dbReference>
<evidence type="ECO:0000256" key="2">
    <source>
        <dbReference type="SAM" id="Phobius"/>
    </source>
</evidence>
<keyword evidence="2" id="KW-1133">Transmembrane helix</keyword>
<dbReference type="Gene3D" id="2.60.40.10">
    <property type="entry name" value="Immunoglobulins"/>
    <property type="match status" value="1"/>
</dbReference>
<feature type="transmembrane region" description="Helical" evidence="2">
    <location>
        <begin position="156"/>
        <end position="177"/>
    </location>
</feature>
<dbReference type="AlphaFoldDB" id="A0A8T0BLP8"/>
<gene>
    <name evidence="4" type="ORF">HF521_019640</name>
</gene>
<comment type="caution">
    <text evidence="4">The sequence shown here is derived from an EMBL/GenBank/DDBJ whole genome shotgun (WGS) entry which is preliminary data.</text>
</comment>
<keyword evidence="2" id="KW-0812">Transmembrane</keyword>
<dbReference type="GO" id="GO:0050839">
    <property type="term" value="F:cell adhesion molecule binding"/>
    <property type="evidence" value="ECO:0007669"/>
    <property type="project" value="TreeGrafter"/>
</dbReference>
<dbReference type="OrthoDB" id="8749387at2759"/>
<reference evidence="4" key="1">
    <citation type="submission" date="2020-08" db="EMBL/GenBank/DDBJ databases">
        <title>Chromosome-level assembly of Southern catfish (Silurus meridionalis) provides insights into visual adaptation to the nocturnal and benthic lifestyles.</title>
        <authorList>
            <person name="Zhang Y."/>
            <person name="Wang D."/>
            <person name="Peng Z."/>
        </authorList>
    </citation>
    <scope>NUCLEOTIDE SEQUENCE</scope>
    <source>
        <strain evidence="4">SWU-2019-XX</strain>
        <tissue evidence="4">Muscle</tissue>
    </source>
</reference>
<name>A0A8T0BLP8_SILME</name>
<dbReference type="EMBL" id="JABFDY010000006">
    <property type="protein sequence ID" value="KAF7706386.1"/>
    <property type="molecule type" value="Genomic_DNA"/>
</dbReference>
<evidence type="ECO:0000313" key="5">
    <source>
        <dbReference type="Proteomes" id="UP000606274"/>
    </source>
</evidence>